<feature type="compositionally biased region" description="Basic and acidic residues" evidence="1">
    <location>
        <begin position="225"/>
        <end position="235"/>
    </location>
</feature>
<feature type="compositionally biased region" description="Low complexity" evidence="1">
    <location>
        <begin position="212"/>
        <end position="222"/>
    </location>
</feature>
<feature type="compositionally biased region" description="Low complexity" evidence="1">
    <location>
        <begin position="187"/>
        <end position="203"/>
    </location>
</feature>
<dbReference type="InterPro" id="IPR023299">
    <property type="entry name" value="ATPase_P-typ_cyto_dom_N"/>
</dbReference>
<reference evidence="2 3" key="1">
    <citation type="submission" date="2024-06" db="EMBL/GenBank/DDBJ databases">
        <title>The Natural Products Discovery Center: Release of the First 8490 Sequenced Strains for Exploring Actinobacteria Biosynthetic Diversity.</title>
        <authorList>
            <person name="Kalkreuter E."/>
            <person name="Kautsar S.A."/>
            <person name="Yang D."/>
            <person name="Bader C.D."/>
            <person name="Teijaro C.N."/>
            <person name="Fluegel L."/>
            <person name="Davis C.M."/>
            <person name="Simpson J.R."/>
            <person name="Lauterbach L."/>
            <person name="Steele A.D."/>
            <person name="Gui C."/>
            <person name="Meng S."/>
            <person name="Li G."/>
            <person name="Viehrig K."/>
            <person name="Ye F."/>
            <person name="Su P."/>
            <person name="Kiefer A.F."/>
            <person name="Nichols A."/>
            <person name="Cepeda A.J."/>
            <person name="Yan W."/>
            <person name="Fan B."/>
            <person name="Jiang Y."/>
            <person name="Adhikari A."/>
            <person name="Zheng C.-J."/>
            <person name="Schuster L."/>
            <person name="Cowan T.M."/>
            <person name="Smanski M.J."/>
            <person name="Chevrette M.G."/>
            <person name="De Carvalho L.P.S."/>
            <person name="Shen B."/>
        </authorList>
    </citation>
    <scope>NUCLEOTIDE SEQUENCE [LARGE SCALE GENOMIC DNA]</scope>
    <source>
        <strain evidence="2 3">NPDC000155</strain>
    </source>
</reference>
<keyword evidence="3" id="KW-1185">Reference proteome</keyword>
<evidence type="ECO:0000313" key="2">
    <source>
        <dbReference type="EMBL" id="MER7372449.1"/>
    </source>
</evidence>
<feature type="region of interest" description="Disordered" evidence="1">
    <location>
        <begin position="187"/>
        <end position="235"/>
    </location>
</feature>
<dbReference type="InterPro" id="IPR023214">
    <property type="entry name" value="HAD_sf"/>
</dbReference>
<dbReference type="Proteomes" id="UP001486207">
    <property type="component" value="Unassembled WGS sequence"/>
</dbReference>
<proteinExistence type="predicted"/>
<dbReference type="Gene3D" id="3.40.1110.10">
    <property type="entry name" value="Calcium-transporting ATPase, cytoplasmic domain N"/>
    <property type="match status" value="1"/>
</dbReference>
<evidence type="ECO:0000256" key="1">
    <source>
        <dbReference type="SAM" id="MobiDB-lite"/>
    </source>
</evidence>
<gene>
    <name evidence="2" type="ORF">ABT384_07250</name>
</gene>
<protein>
    <submittedName>
        <fullName evidence="2">Uncharacterized protein</fullName>
    </submittedName>
</protein>
<name>A0ABV1XLG2_9ACTN</name>
<evidence type="ECO:0000313" key="3">
    <source>
        <dbReference type="Proteomes" id="UP001486207"/>
    </source>
</evidence>
<feature type="region of interest" description="Disordered" evidence="1">
    <location>
        <begin position="22"/>
        <end position="47"/>
    </location>
</feature>
<comment type="caution">
    <text evidence="2">The sequence shown here is derived from an EMBL/GenBank/DDBJ whole genome shotgun (WGS) entry which is preliminary data.</text>
</comment>
<accession>A0ABV1XLG2</accession>
<dbReference type="EMBL" id="JBEPFB010000003">
    <property type="protein sequence ID" value="MER7372449.1"/>
    <property type="molecule type" value="Genomic_DNA"/>
</dbReference>
<organism evidence="2 3">
    <name type="scientific">Streptomyces lanatus</name>
    <dbReference type="NCBI Taxonomy" id="66900"/>
    <lineage>
        <taxon>Bacteria</taxon>
        <taxon>Bacillati</taxon>
        <taxon>Actinomycetota</taxon>
        <taxon>Actinomycetes</taxon>
        <taxon>Kitasatosporales</taxon>
        <taxon>Streptomycetaceae</taxon>
        <taxon>Streptomyces</taxon>
    </lineage>
</organism>
<dbReference type="SUPFAM" id="SSF56784">
    <property type="entry name" value="HAD-like"/>
    <property type="match status" value="1"/>
</dbReference>
<dbReference type="Gene3D" id="3.40.50.1000">
    <property type="entry name" value="HAD superfamily/HAD-like"/>
    <property type="match status" value="1"/>
</dbReference>
<sequence>MVAATLAVFGAPSVSGEEFSEALPRVTDVRPSPGSGLREGELPTPAPAAEHPLAHAIVAAGRECGLDLPAAEGLTSVPAVGVRVVADSRTVDVLEESGRTVVLVLVDGQPAGALATLMGAAHLAAEAGIQDVCAGLLPQDEMSAVKELEGNGCKVMVIEGRVHDAPALATAHIRVAMGQPNLVIARCPSPASSPGPARHPAAAARRRGPRGSEGPAPAAGSGVEPGRDRTDRFTG</sequence>
<dbReference type="SUPFAM" id="SSF81660">
    <property type="entry name" value="Metal cation-transporting ATPase, ATP-binding domain N"/>
    <property type="match status" value="1"/>
</dbReference>
<dbReference type="InterPro" id="IPR036412">
    <property type="entry name" value="HAD-like_sf"/>
</dbReference>
<dbReference type="RefSeq" id="WP_190069914.1">
    <property type="nucleotide sequence ID" value="NZ_BNBM01000004.1"/>
</dbReference>